<dbReference type="Pfam" id="PF01471">
    <property type="entry name" value="PG_binding_1"/>
    <property type="match status" value="1"/>
</dbReference>
<dbReference type="InterPro" id="IPR002502">
    <property type="entry name" value="Amidase_domain"/>
</dbReference>
<gene>
    <name evidence="8" type="ORF">HJG44_00245</name>
</gene>
<keyword evidence="5" id="KW-0961">Cell wall biogenesis/degradation</keyword>
<dbReference type="GO" id="GO:0019867">
    <property type="term" value="C:outer membrane"/>
    <property type="evidence" value="ECO:0007669"/>
    <property type="project" value="TreeGrafter"/>
</dbReference>
<comment type="similarity">
    <text evidence="2">Belongs to the N-acetylmuramoyl-L-alanine amidase 2 family.</text>
</comment>
<dbReference type="EMBL" id="JABEPP010000001">
    <property type="protein sequence ID" value="NNM70829.1"/>
    <property type="molecule type" value="Genomic_DNA"/>
</dbReference>
<dbReference type="InterPro" id="IPR036505">
    <property type="entry name" value="Amidase/PGRP_sf"/>
</dbReference>
<dbReference type="SUPFAM" id="SSF47090">
    <property type="entry name" value="PGBD-like"/>
    <property type="match status" value="1"/>
</dbReference>
<evidence type="ECO:0000256" key="3">
    <source>
        <dbReference type="ARBA" id="ARBA00011901"/>
    </source>
</evidence>
<evidence type="ECO:0000256" key="1">
    <source>
        <dbReference type="ARBA" id="ARBA00001561"/>
    </source>
</evidence>
<comment type="catalytic activity">
    <reaction evidence="1">
        <text>Hydrolyzes the link between N-acetylmuramoyl residues and L-amino acid residues in certain cell-wall glycopeptides.</text>
        <dbReference type="EC" id="3.5.1.28"/>
    </reaction>
</comment>
<dbReference type="AlphaFoldDB" id="A0A849I369"/>
<dbReference type="PANTHER" id="PTHR30417">
    <property type="entry name" value="N-ACETYLMURAMOYL-L-ALANINE AMIDASE AMID"/>
    <property type="match status" value="1"/>
</dbReference>
<dbReference type="InterPro" id="IPR051206">
    <property type="entry name" value="NAMLAA_amidase_2"/>
</dbReference>
<dbReference type="CDD" id="cd06583">
    <property type="entry name" value="PGRP"/>
    <property type="match status" value="1"/>
</dbReference>
<evidence type="ECO:0000256" key="6">
    <source>
        <dbReference type="SAM" id="MobiDB-lite"/>
    </source>
</evidence>
<feature type="compositionally biased region" description="Basic and acidic residues" evidence="6">
    <location>
        <begin position="23"/>
        <end position="32"/>
    </location>
</feature>
<name>A0A849I369_9HYPH</name>
<feature type="domain" description="N-acetylmuramoyl-L-alanine amidase" evidence="7">
    <location>
        <begin position="20"/>
        <end position="157"/>
    </location>
</feature>
<dbReference type="PANTHER" id="PTHR30417:SF1">
    <property type="entry name" value="N-ACETYLMURAMOYL-L-ALANINE AMIDASE AMID"/>
    <property type="match status" value="1"/>
</dbReference>
<reference evidence="8 9" key="1">
    <citation type="submission" date="2020-04" db="EMBL/GenBank/DDBJ databases">
        <title>Enterovirga sp. isolate from soil.</title>
        <authorList>
            <person name="Chea S."/>
            <person name="Kim D.-U."/>
        </authorList>
    </citation>
    <scope>NUCLEOTIDE SEQUENCE [LARGE SCALE GENOMIC DNA]</scope>
    <source>
        <strain evidence="8 9">DB1703</strain>
    </source>
</reference>
<dbReference type="GO" id="GO:0009254">
    <property type="term" value="P:peptidoglycan turnover"/>
    <property type="evidence" value="ECO:0007669"/>
    <property type="project" value="TreeGrafter"/>
</dbReference>
<sequence length="255" mass="27710">MSGRPPDGEPGAIVSRFVPSPNHGERRGGRRPDLLLLHYTGMPTAEMALQRLRDPAAEVSAHYVVLEDGTVVQLVPEDRRAHHAGVSYWAGETDINSCSIGIEIVNPGHEGGLPPYPEEQITSVIELCRAIVDHWGIVPERVLAHSDVAPSRKEDPGELFPWDRLAEAGIGHWVAPQPPTGEVMLQPGDTGPEVEALQDALAFYGYSLQASGTYDEPTRQVVTAFQRHFRPARVDGVVDSSTLATLRNLIASRPG</sequence>
<evidence type="ECO:0000259" key="7">
    <source>
        <dbReference type="SMART" id="SM00644"/>
    </source>
</evidence>
<dbReference type="SUPFAM" id="SSF55846">
    <property type="entry name" value="N-acetylmuramoyl-L-alanine amidase-like"/>
    <property type="match status" value="1"/>
</dbReference>
<evidence type="ECO:0000256" key="5">
    <source>
        <dbReference type="ARBA" id="ARBA00023316"/>
    </source>
</evidence>
<dbReference type="Pfam" id="PF01510">
    <property type="entry name" value="Amidase_2"/>
    <property type="match status" value="1"/>
</dbReference>
<accession>A0A849I369</accession>
<keyword evidence="4" id="KW-0378">Hydrolase</keyword>
<comment type="caution">
    <text evidence="8">The sequence shown here is derived from an EMBL/GenBank/DDBJ whole genome shotgun (WGS) entry which is preliminary data.</text>
</comment>
<dbReference type="InterPro" id="IPR036366">
    <property type="entry name" value="PGBDSf"/>
</dbReference>
<evidence type="ECO:0000313" key="8">
    <source>
        <dbReference type="EMBL" id="NNM70829.1"/>
    </source>
</evidence>
<evidence type="ECO:0000313" key="9">
    <source>
        <dbReference type="Proteomes" id="UP000564885"/>
    </source>
</evidence>
<organism evidence="8 9">
    <name type="scientific">Enterovirga aerilata</name>
    <dbReference type="NCBI Taxonomy" id="2730920"/>
    <lineage>
        <taxon>Bacteria</taxon>
        <taxon>Pseudomonadati</taxon>
        <taxon>Pseudomonadota</taxon>
        <taxon>Alphaproteobacteria</taxon>
        <taxon>Hyphomicrobiales</taxon>
        <taxon>Methylobacteriaceae</taxon>
        <taxon>Enterovirga</taxon>
    </lineage>
</organism>
<dbReference type="EC" id="3.5.1.28" evidence="3"/>
<dbReference type="InterPro" id="IPR002477">
    <property type="entry name" value="Peptidoglycan-bd-like"/>
</dbReference>
<dbReference type="GO" id="GO:0009253">
    <property type="term" value="P:peptidoglycan catabolic process"/>
    <property type="evidence" value="ECO:0007669"/>
    <property type="project" value="InterPro"/>
</dbReference>
<evidence type="ECO:0000256" key="2">
    <source>
        <dbReference type="ARBA" id="ARBA00007553"/>
    </source>
</evidence>
<dbReference type="GO" id="GO:0071555">
    <property type="term" value="P:cell wall organization"/>
    <property type="evidence" value="ECO:0007669"/>
    <property type="project" value="UniProtKB-KW"/>
</dbReference>
<evidence type="ECO:0000256" key="4">
    <source>
        <dbReference type="ARBA" id="ARBA00022801"/>
    </source>
</evidence>
<dbReference type="SMART" id="SM00644">
    <property type="entry name" value="Ami_2"/>
    <property type="match status" value="1"/>
</dbReference>
<keyword evidence="9" id="KW-1185">Reference proteome</keyword>
<dbReference type="InterPro" id="IPR036365">
    <property type="entry name" value="PGBD-like_sf"/>
</dbReference>
<dbReference type="Gene3D" id="3.40.80.10">
    <property type="entry name" value="Peptidoglycan recognition protein-like"/>
    <property type="match status" value="1"/>
</dbReference>
<dbReference type="Gene3D" id="1.10.101.10">
    <property type="entry name" value="PGBD-like superfamily/PGBD"/>
    <property type="match status" value="1"/>
</dbReference>
<dbReference type="GO" id="GO:0008745">
    <property type="term" value="F:N-acetylmuramoyl-L-alanine amidase activity"/>
    <property type="evidence" value="ECO:0007669"/>
    <property type="project" value="UniProtKB-EC"/>
</dbReference>
<proteinExistence type="inferred from homology"/>
<feature type="region of interest" description="Disordered" evidence="6">
    <location>
        <begin position="1"/>
        <end position="32"/>
    </location>
</feature>
<protein>
    <recommendedName>
        <fullName evidence="3">N-acetylmuramoyl-L-alanine amidase</fullName>
        <ecNumber evidence="3">3.5.1.28</ecNumber>
    </recommendedName>
</protein>
<dbReference type="RefSeq" id="WP_171216363.1">
    <property type="nucleotide sequence ID" value="NZ_JABEPP010000001.1"/>
</dbReference>
<dbReference type="Proteomes" id="UP000564885">
    <property type="component" value="Unassembled WGS sequence"/>
</dbReference>